<evidence type="ECO:0000313" key="2">
    <source>
        <dbReference type="EMBL" id="KWX08711.1"/>
    </source>
</evidence>
<name>A0A132MI39_9ACTN</name>
<dbReference type="SUPFAM" id="SSF88659">
    <property type="entry name" value="Sigma3 and sigma4 domains of RNA polymerase sigma factors"/>
    <property type="match status" value="1"/>
</dbReference>
<dbReference type="Proteomes" id="UP000070659">
    <property type="component" value="Unassembled WGS sequence"/>
</dbReference>
<sequence length="145" mass="16342">MVAVRTYRVVVTREGKDWLADVPELEGTHTWARNLTSLDRAVREAIVLGADLPDDAMDDLELDYEFRTGDPVVDSESAEVRTWRRKLSETERQVERRTYGLVDKLGARGLSVRDVAVLVGLSPQRVSQIHHKKASVAAETTKSKR</sequence>
<dbReference type="EMBL" id="JYIK01000948">
    <property type="protein sequence ID" value="KWX08711.1"/>
    <property type="molecule type" value="Genomic_DNA"/>
</dbReference>
<accession>A0A132MI39</accession>
<proteinExistence type="predicted"/>
<dbReference type="Proteomes" id="UP000070598">
    <property type="component" value="Unassembled WGS sequence"/>
</dbReference>
<evidence type="ECO:0000313" key="3">
    <source>
        <dbReference type="Proteomes" id="UP000070598"/>
    </source>
</evidence>
<dbReference type="InterPro" id="IPR035069">
    <property type="entry name" value="TTHA1013/TTHA0281-like"/>
</dbReference>
<dbReference type="EMBL" id="JYIJ01000019">
    <property type="protein sequence ID" value="KWW97520.1"/>
    <property type="molecule type" value="Genomic_DNA"/>
</dbReference>
<gene>
    <name evidence="1" type="ORF">TH66_18055</name>
    <name evidence="2" type="ORF">TR74_13755</name>
</gene>
<dbReference type="PATRIC" id="fig|1469144.8.peg.169"/>
<protein>
    <submittedName>
        <fullName evidence="1">Uncharacterized protein</fullName>
    </submittedName>
</protein>
<dbReference type="Gene3D" id="1.10.10.10">
    <property type="entry name" value="Winged helix-like DNA-binding domain superfamily/Winged helix DNA-binding domain"/>
    <property type="match status" value="1"/>
</dbReference>
<dbReference type="SUPFAM" id="SSF143100">
    <property type="entry name" value="TTHA1013/TTHA0281-like"/>
    <property type="match status" value="1"/>
</dbReference>
<comment type="caution">
    <text evidence="1">The sequence shown here is derived from an EMBL/GenBank/DDBJ whole genome shotgun (WGS) entry which is preliminary data.</text>
</comment>
<dbReference type="AlphaFoldDB" id="A0A132MI39"/>
<dbReference type="InterPro" id="IPR036388">
    <property type="entry name" value="WH-like_DNA-bd_sf"/>
</dbReference>
<evidence type="ECO:0000313" key="1">
    <source>
        <dbReference type="EMBL" id="KWW97520.1"/>
    </source>
</evidence>
<reference evidence="1 4" key="1">
    <citation type="submission" date="2015-02" db="EMBL/GenBank/DDBJ databases">
        <title>Physiological reanalysis, assessment of diazotrophy, and genome sequences of multiple isolates of Streptomyces thermoautotrophicus.</title>
        <authorList>
            <person name="MacKellar D.C."/>
            <person name="Lieber L."/>
            <person name="Norman J."/>
            <person name="Bolger A."/>
            <person name="Tobin C."/>
            <person name="Murray J.W."/>
            <person name="Prell J."/>
        </authorList>
    </citation>
    <scope>NUCLEOTIDE SEQUENCE [LARGE SCALE GENOMIC DNA]</scope>
    <source>
        <strain evidence="1 4">UBT1</strain>
    </source>
</reference>
<organism evidence="1 4">
    <name type="scientific">Carbonactinospora thermoautotrophica</name>
    <dbReference type="NCBI Taxonomy" id="1469144"/>
    <lineage>
        <taxon>Bacteria</taxon>
        <taxon>Bacillati</taxon>
        <taxon>Actinomycetota</taxon>
        <taxon>Actinomycetes</taxon>
        <taxon>Kitasatosporales</taxon>
        <taxon>Carbonactinosporaceae</taxon>
        <taxon>Carbonactinospora</taxon>
    </lineage>
</organism>
<dbReference type="InterPro" id="IPR013324">
    <property type="entry name" value="RNA_pol_sigma_r3/r4-like"/>
</dbReference>
<evidence type="ECO:0000313" key="4">
    <source>
        <dbReference type="Proteomes" id="UP000070659"/>
    </source>
</evidence>
<reference evidence="3" key="2">
    <citation type="submission" date="2015-02" db="EMBL/GenBank/DDBJ databases">
        <title>Physiological reanalysis, assessment of diazotrophy, and genome sequences of multiple isolates of Streptomyces thermoautotrophicus.</title>
        <authorList>
            <person name="MacKellar D.C."/>
            <person name="Lieber L."/>
            <person name="Norman J."/>
            <person name="Bolger A."/>
            <person name="Tobin C."/>
            <person name="Murray J.W."/>
            <person name="Friesen M."/>
            <person name="Prell J."/>
        </authorList>
    </citation>
    <scope>NUCLEOTIDE SEQUENCE [LARGE SCALE GENOMIC DNA]</scope>
    <source>
        <strain evidence="3">UBT1</strain>
    </source>
</reference>